<dbReference type="Pfam" id="PF01433">
    <property type="entry name" value="Peptidase_M1"/>
    <property type="match status" value="1"/>
</dbReference>
<evidence type="ECO:0000313" key="4">
    <source>
        <dbReference type="Proteomes" id="UP000439994"/>
    </source>
</evidence>
<dbReference type="PANTHER" id="PTHR43471:SF12">
    <property type="entry name" value="HYPOTHETICAL MEMBRANE PROTEIN, CONSERVED"/>
    <property type="match status" value="1"/>
</dbReference>
<evidence type="ECO:0000256" key="1">
    <source>
        <dbReference type="SAM" id="Phobius"/>
    </source>
</evidence>
<evidence type="ECO:0000259" key="2">
    <source>
        <dbReference type="Pfam" id="PF01433"/>
    </source>
</evidence>
<feature type="transmembrane region" description="Helical" evidence="1">
    <location>
        <begin position="317"/>
        <end position="334"/>
    </location>
</feature>
<dbReference type="GO" id="GO:0008270">
    <property type="term" value="F:zinc ion binding"/>
    <property type="evidence" value="ECO:0007669"/>
    <property type="project" value="InterPro"/>
</dbReference>
<feature type="transmembrane region" description="Helical" evidence="1">
    <location>
        <begin position="20"/>
        <end position="41"/>
    </location>
</feature>
<gene>
    <name evidence="3" type="ORF">GNP35_01670</name>
</gene>
<dbReference type="SUPFAM" id="SSF55486">
    <property type="entry name" value="Metalloproteases ('zincins'), catalytic domain"/>
    <property type="match status" value="1"/>
</dbReference>
<dbReference type="Gene3D" id="1.10.390.10">
    <property type="entry name" value="Neutral Protease Domain 2"/>
    <property type="match status" value="1"/>
</dbReference>
<feature type="transmembrane region" description="Helical" evidence="1">
    <location>
        <begin position="354"/>
        <end position="375"/>
    </location>
</feature>
<accession>A0A6N8F4W1</accession>
<sequence length="1184" mass="135492">MFLNMLKFEWRYYVRQPSFYVTCLTFFLLPFLAMVSDSVIIGGANTTFNGSFAVSQTILVLGVFSMFLVVNFMATTATKNDSSHMTELLYTKPMNPLKYQLGRFFGTYLVILVVFAMVPLGILIGSWMPWLDTDRLGPTNLSFYLSTYFYFSVPTLFVFSAIFYSVGQKFKSMMSVYLAAVALFILYVVSGNFISEPEYRYIAALTDPFGLRTFSDITRYWTPVERDNQVINLEGVLLYNRLIWLGISVVILALFGKLASPLTLAPKPAPKKKKSKQAEVAPVNAKINYKSVTSGTWTKFKTRTLFEIKQIMFSPPFYILLIFSGFTIISSFFGNGPFYGTSEWALTKSMVTQIFGSFSLMMIVIITYYSGEVVWRERSSGMGDIVDSMPVFNMTFWLSKLIAVCLTLLSLFVIGMCVTITYQLIVGVNDLELGQYFISLFFFHAPSMLMMVVLAFFLQVLSPNKFVGMLLFLGYFLASLSFYQLGLEHNLLNFAASPMMQYSDLNGYGWYLETQAWYLIYWGAMCVILSTISYALWQRGPQVALKHRFKQMGYQMQTGGKITLASAAIVFLLSGSYIYYNTTVVNEYYSSDEMMEFRTDYEKQFDQYVNDPVPVITRVNAKVDITPSERTIVAAAEITVKNKFDKPITRFLVNAPRFAETWDVQLPNGSMQEVNSRLGSAWFIFEKPLQPGETLEGEITVTRTVKGFKDKGFDVQLVKNGTFINNFELFPIFGVNTQGYLSDRHERRKRDLSPPKRANKLEDEEFHNQSFFGKGNDFIDFETTISTELDQVAIAPGYLQKEWVEGDKRYFHYKMDSPMINFYSILSARLDVKKEVHKGINIEVYYHPQHFMNVDVMIESTKDSIDYFTEAFGPYQHKQMRIIEFPGYRSFAQSFANTVPYSENIGFTTDLRDPENIDPVYYVTAHELAHQWWAHQVGSADVQGSAILSESLSQYSAIMVMANKYGDSKLRKFLKYELDSYLRGRTQESLEEMPLMRAENQSYIHYRKGSVVMMAIKDRLGEERLNQALRSLLQEFKFKSEPYPTTLDLLASLNAVSNSEEQSFIKDLFEEITLYDLQAKTADIVELDNGKYEVVFTVEGKRYNADGKGAETPADLKEYVDIVLFSEDPEDLNAGDIVLYEKKHLVIEGENTFKLIVDSKPKFAGIDPFVKLIDRDSSDNVIKL</sequence>
<feature type="transmembrane region" description="Helical" evidence="1">
    <location>
        <begin position="174"/>
        <end position="194"/>
    </location>
</feature>
<dbReference type="InterPro" id="IPR014782">
    <property type="entry name" value="Peptidase_M1_dom"/>
</dbReference>
<feature type="transmembrane region" description="Helical" evidence="1">
    <location>
        <begin position="466"/>
        <end position="485"/>
    </location>
</feature>
<organism evidence="3 4">
    <name type="scientific">Psychrosphaera haliotis</name>
    <dbReference type="NCBI Taxonomy" id="555083"/>
    <lineage>
        <taxon>Bacteria</taxon>
        <taxon>Pseudomonadati</taxon>
        <taxon>Pseudomonadota</taxon>
        <taxon>Gammaproteobacteria</taxon>
        <taxon>Alteromonadales</taxon>
        <taxon>Pseudoalteromonadaceae</taxon>
        <taxon>Psychrosphaera</taxon>
    </lineage>
</organism>
<feature type="transmembrane region" description="Helical" evidence="1">
    <location>
        <begin position="396"/>
        <end position="425"/>
    </location>
</feature>
<feature type="transmembrane region" description="Helical" evidence="1">
    <location>
        <begin position="148"/>
        <end position="167"/>
    </location>
</feature>
<dbReference type="GO" id="GO:0008237">
    <property type="term" value="F:metallopeptidase activity"/>
    <property type="evidence" value="ECO:0007669"/>
    <property type="project" value="InterPro"/>
</dbReference>
<feature type="transmembrane region" description="Helical" evidence="1">
    <location>
        <begin position="516"/>
        <end position="537"/>
    </location>
</feature>
<feature type="domain" description="Peptidase M1 membrane alanine aminopeptidase" evidence="2">
    <location>
        <begin position="858"/>
        <end position="1064"/>
    </location>
</feature>
<dbReference type="EMBL" id="WOCD01000001">
    <property type="protein sequence ID" value="MUH71313.1"/>
    <property type="molecule type" value="Genomic_DNA"/>
</dbReference>
<proteinExistence type="predicted"/>
<keyword evidence="1" id="KW-0472">Membrane</keyword>
<dbReference type="PANTHER" id="PTHR43471">
    <property type="entry name" value="ABC TRANSPORTER PERMEASE"/>
    <property type="match status" value="1"/>
</dbReference>
<feature type="transmembrane region" description="Helical" evidence="1">
    <location>
        <begin position="558"/>
        <end position="580"/>
    </location>
</feature>
<comment type="caution">
    <text evidence="3">The sequence shown here is derived from an EMBL/GenBank/DDBJ whole genome shotgun (WGS) entry which is preliminary data.</text>
</comment>
<dbReference type="Proteomes" id="UP000439994">
    <property type="component" value="Unassembled WGS sequence"/>
</dbReference>
<keyword evidence="4" id="KW-1185">Reference proteome</keyword>
<dbReference type="InterPro" id="IPR027268">
    <property type="entry name" value="Peptidase_M4/M1_CTD_sf"/>
</dbReference>
<evidence type="ECO:0000313" key="3">
    <source>
        <dbReference type="EMBL" id="MUH71313.1"/>
    </source>
</evidence>
<dbReference type="AlphaFoldDB" id="A0A6N8F4W1"/>
<dbReference type="OrthoDB" id="100605at2"/>
<feature type="transmembrane region" description="Helical" evidence="1">
    <location>
        <begin position="53"/>
        <end position="74"/>
    </location>
</feature>
<feature type="transmembrane region" description="Helical" evidence="1">
    <location>
        <begin position="104"/>
        <end position="128"/>
    </location>
</feature>
<reference evidence="3 4" key="1">
    <citation type="submission" date="2019-11" db="EMBL/GenBank/DDBJ databases">
        <title>P. haliotis isolates from Z. marina roots.</title>
        <authorList>
            <person name="Cohen M."/>
            <person name="Jospin G."/>
            <person name="Eisen J.A."/>
            <person name="Coil D.A."/>
        </authorList>
    </citation>
    <scope>NUCLEOTIDE SEQUENCE [LARGE SCALE GENOMIC DNA]</scope>
    <source>
        <strain evidence="3 4">UCD-MCMsp1aY</strain>
    </source>
</reference>
<feature type="transmembrane region" description="Helical" evidence="1">
    <location>
        <begin position="242"/>
        <end position="265"/>
    </location>
</feature>
<dbReference type="RefSeq" id="WP_155693934.1">
    <property type="nucleotide sequence ID" value="NZ_WOCD01000001.1"/>
</dbReference>
<feature type="transmembrane region" description="Helical" evidence="1">
    <location>
        <begin position="437"/>
        <end position="459"/>
    </location>
</feature>
<protein>
    <recommendedName>
        <fullName evidence="2">Peptidase M1 membrane alanine aminopeptidase domain-containing protein</fullName>
    </recommendedName>
</protein>
<keyword evidence="1" id="KW-0812">Transmembrane</keyword>
<name>A0A6N8F4W1_9GAMM</name>
<keyword evidence="1" id="KW-1133">Transmembrane helix</keyword>